<keyword evidence="2" id="KW-1185">Reference proteome</keyword>
<evidence type="ECO:0000313" key="1">
    <source>
        <dbReference type="EMBL" id="KAI0050657.1"/>
    </source>
</evidence>
<protein>
    <submittedName>
        <fullName evidence="1">Uncharacterized protein</fullName>
    </submittedName>
</protein>
<reference evidence="1" key="1">
    <citation type="submission" date="2021-02" db="EMBL/GenBank/DDBJ databases">
        <authorList>
            <consortium name="DOE Joint Genome Institute"/>
            <person name="Ahrendt S."/>
            <person name="Looney B.P."/>
            <person name="Miyauchi S."/>
            <person name="Morin E."/>
            <person name="Drula E."/>
            <person name="Courty P.E."/>
            <person name="Chicoki N."/>
            <person name="Fauchery L."/>
            <person name="Kohler A."/>
            <person name="Kuo A."/>
            <person name="Labutti K."/>
            <person name="Pangilinan J."/>
            <person name="Lipzen A."/>
            <person name="Riley R."/>
            <person name="Andreopoulos W."/>
            <person name="He G."/>
            <person name="Johnson J."/>
            <person name="Barry K.W."/>
            <person name="Grigoriev I.V."/>
            <person name="Nagy L."/>
            <person name="Hibbett D."/>
            <person name="Henrissat B."/>
            <person name="Matheny P.B."/>
            <person name="Labbe J."/>
            <person name="Martin F."/>
        </authorList>
    </citation>
    <scope>NUCLEOTIDE SEQUENCE</scope>
    <source>
        <strain evidence="1">FP105234-sp</strain>
    </source>
</reference>
<gene>
    <name evidence="1" type="ORF">FA95DRAFT_1555374</name>
</gene>
<dbReference type="EMBL" id="MU275859">
    <property type="protein sequence ID" value="KAI0050657.1"/>
    <property type="molecule type" value="Genomic_DNA"/>
</dbReference>
<reference evidence="1" key="2">
    <citation type="journal article" date="2022" name="New Phytol.">
        <title>Evolutionary transition to the ectomycorrhizal habit in the genomes of a hyperdiverse lineage of mushroom-forming fungi.</title>
        <authorList>
            <person name="Looney B."/>
            <person name="Miyauchi S."/>
            <person name="Morin E."/>
            <person name="Drula E."/>
            <person name="Courty P.E."/>
            <person name="Kohler A."/>
            <person name="Kuo A."/>
            <person name="LaButti K."/>
            <person name="Pangilinan J."/>
            <person name="Lipzen A."/>
            <person name="Riley R."/>
            <person name="Andreopoulos W."/>
            <person name="He G."/>
            <person name="Johnson J."/>
            <person name="Nolan M."/>
            <person name="Tritt A."/>
            <person name="Barry K.W."/>
            <person name="Grigoriev I.V."/>
            <person name="Nagy L.G."/>
            <person name="Hibbett D."/>
            <person name="Henrissat B."/>
            <person name="Matheny P.B."/>
            <person name="Labbe J."/>
            <person name="Martin F.M."/>
        </authorList>
    </citation>
    <scope>NUCLEOTIDE SEQUENCE</scope>
    <source>
        <strain evidence="1">FP105234-sp</strain>
    </source>
</reference>
<name>A0ACB8S3C7_9AGAM</name>
<dbReference type="Proteomes" id="UP000814033">
    <property type="component" value="Unassembled WGS sequence"/>
</dbReference>
<organism evidence="1 2">
    <name type="scientific">Auriscalpium vulgare</name>
    <dbReference type="NCBI Taxonomy" id="40419"/>
    <lineage>
        <taxon>Eukaryota</taxon>
        <taxon>Fungi</taxon>
        <taxon>Dikarya</taxon>
        <taxon>Basidiomycota</taxon>
        <taxon>Agaricomycotina</taxon>
        <taxon>Agaricomycetes</taxon>
        <taxon>Russulales</taxon>
        <taxon>Auriscalpiaceae</taxon>
        <taxon>Auriscalpium</taxon>
    </lineage>
</organism>
<comment type="caution">
    <text evidence="1">The sequence shown here is derived from an EMBL/GenBank/DDBJ whole genome shotgun (WGS) entry which is preliminary data.</text>
</comment>
<proteinExistence type="predicted"/>
<accession>A0ACB8S3C7</accession>
<sequence length="375" mass="41658">MGDTPPPQSSSPTLPSPPSETEAKFYYAGLPSAPALVARSSTTPWKVPTSLEEYYANIKELRPAYHPALNEVWDAGLGSKIGAALDAMDVQWTSLDIVRIVKSEEYTYRPPENRPPIILWIGVNPASLSGRDGVVAALKCRELLVESNITDVDVEIRESVVVRWGAFPTPTDPPAEPAAFALPSCTQSAHWAEGSGCLFIPDGWNTETLLVPARHVVFIADRDKNKIFERKKDSRRRYHVRLFADAGLKEYLTSIHAEIGGKYLKNSEREKLITELEGKVLKGAVKRRQRAEEELEKEKMAMRELRTFHENVSTHKTTPESRLLSEVTFAPPIRASLSYSGNVYTEDWAAIDLDASKVDLSNVDDDEGADIPADE</sequence>
<evidence type="ECO:0000313" key="2">
    <source>
        <dbReference type="Proteomes" id="UP000814033"/>
    </source>
</evidence>